<evidence type="ECO:0000259" key="6">
    <source>
        <dbReference type="PROSITE" id="PS51898"/>
    </source>
</evidence>
<evidence type="ECO:0000256" key="1">
    <source>
        <dbReference type="ARBA" id="ARBA00022829"/>
    </source>
</evidence>
<dbReference type="Gene3D" id="1.10.150.130">
    <property type="match status" value="1"/>
</dbReference>
<dbReference type="InterPro" id="IPR010998">
    <property type="entry name" value="Integrase_recombinase_N"/>
</dbReference>
<evidence type="ECO:0000256" key="5">
    <source>
        <dbReference type="PROSITE-ProRule" id="PRU01248"/>
    </source>
</evidence>
<organism evidence="8 9">
    <name type="scientific">Neolewinella xylanilytica</name>
    <dbReference type="NCBI Taxonomy" id="1514080"/>
    <lineage>
        <taxon>Bacteria</taxon>
        <taxon>Pseudomonadati</taxon>
        <taxon>Bacteroidota</taxon>
        <taxon>Saprospiria</taxon>
        <taxon>Saprospirales</taxon>
        <taxon>Lewinellaceae</taxon>
        <taxon>Neolewinella</taxon>
    </lineage>
</organism>
<keyword evidence="1" id="KW-0159">Chromosome partition</keyword>
<dbReference type="SUPFAM" id="SSF56349">
    <property type="entry name" value="DNA breaking-rejoining enzymes"/>
    <property type="match status" value="1"/>
</dbReference>
<dbReference type="AlphaFoldDB" id="A0A2S6I3X0"/>
<evidence type="ECO:0000259" key="7">
    <source>
        <dbReference type="PROSITE" id="PS51900"/>
    </source>
</evidence>
<dbReference type="Pfam" id="PF00589">
    <property type="entry name" value="Phage_integrase"/>
    <property type="match status" value="1"/>
</dbReference>
<name>A0A2S6I3X0_9BACT</name>
<dbReference type="EMBL" id="PTJC01000006">
    <property type="protein sequence ID" value="PPK85877.1"/>
    <property type="molecule type" value="Genomic_DNA"/>
</dbReference>
<protein>
    <submittedName>
        <fullName evidence="8">Integrase/recombinase XerC</fullName>
    </submittedName>
</protein>
<keyword evidence="2" id="KW-0229">DNA integration</keyword>
<sequence>MEIRQFIAHLAHQRRLSEHTVSAYEGDLQGFARYCETAYDVSSAAEVNRGMVKSWLAELHGEGMAATSIRRKLSALKAYYLFRQMQGQQEHNPTKRIPTPRIGKRLAATIPRADLQRLFQTFPDPTKNEDYFLLQDHLMLSLLYQAGLRRAELIGIRVSDLNREKGALLVRGKGNKERIVPYGPGLAELLDRALFLRSGAKIEIPQLLVTEKGKPLYPKYVYNKVTRYLGGVTREAKKSPHVLRHSFATHLTEAGADLNAVKDLLGHASLAATQLYTHNNLERLREVYRKSHPEGGGETKG</sequence>
<keyword evidence="4" id="KW-0233">DNA recombination</keyword>
<comment type="caution">
    <text evidence="8">The sequence shown here is derived from an EMBL/GenBank/DDBJ whole genome shotgun (WGS) entry which is preliminary data.</text>
</comment>
<accession>A0A2S6I3X0</accession>
<dbReference type="GO" id="GO:0006310">
    <property type="term" value="P:DNA recombination"/>
    <property type="evidence" value="ECO:0007669"/>
    <property type="project" value="UniProtKB-KW"/>
</dbReference>
<dbReference type="InterPro" id="IPR002104">
    <property type="entry name" value="Integrase_catalytic"/>
</dbReference>
<dbReference type="InterPro" id="IPR050090">
    <property type="entry name" value="Tyrosine_recombinase_XerCD"/>
</dbReference>
<feature type="domain" description="Core-binding (CB)" evidence="7">
    <location>
        <begin position="1"/>
        <end position="84"/>
    </location>
</feature>
<dbReference type="InterPro" id="IPR044068">
    <property type="entry name" value="CB"/>
</dbReference>
<evidence type="ECO:0000256" key="4">
    <source>
        <dbReference type="ARBA" id="ARBA00023172"/>
    </source>
</evidence>
<dbReference type="GO" id="GO:0007059">
    <property type="term" value="P:chromosome segregation"/>
    <property type="evidence" value="ECO:0007669"/>
    <property type="project" value="UniProtKB-KW"/>
</dbReference>
<keyword evidence="9" id="KW-1185">Reference proteome</keyword>
<evidence type="ECO:0000256" key="2">
    <source>
        <dbReference type="ARBA" id="ARBA00022908"/>
    </source>
</evidence>
<dbReference type="InterPro" id="IPR013762">
    <property type="entry name" value="Integrase-like_cat_sf"/>
</dbReference>
<dbReference type="GO" id="GO:0003677">
    <property type="term" value="F:DNA binding"/>
    <property type="evidence" value="ECO:0007669"/>
    <property type="project" value="UniProtKB-UniRule"/>
</dbReference>
<dbReference type="InterPro" id="IPR004107">
    <property type="entry name" value="Integrase_SAM-like_N"/>
</dbReference>
<dbReference type="InterPro" id="IPR011010">
    <property type="entry name" value="DNA_brk_join_enz"/>
</dbReference>
<reference evidence="8 9" key="1">
    <citation type="submission" date="2018-02" db="EMBL/GenBank/DDBJ databases">
        <title>Genomic Encyclopedia of Archaeal and Bacterial Type Strains, Phase II (KMG-II): from individual species to whole genera.</title>
        <authorList>
            <person name="Goeker M."/>
        </authorList>
    </citation>
    <scope>NUCLEOTIDE SEQUENCE [LARGE SCALE GENOMIC DNA]</scope>
    <source>
        <strain evidence="8 9">DSM 29526</strain>
    </source>
</reference>
<gene>
    <name evidence="8" type="ORF">CLV84_2784</name>
</gene>
<dbReference type="PANTHER" id="PTHR30349">
    <property type="entry name" value="PHAGE INTEGRASE-RELATED"/>
    <property type="match status" value="1"/>
</dbReference>
<keyword evidence="3 5" id="KW-0238">DNA-binding</keyword>
<dbReference type="Pfam" id="PF02899">
    <property type="entry name" value="Phage_int_SAM_1"/>
    <property type="match status" value="1"/>
</dbReference>
<dbReference type="GO" id="GO:0015074">
    <property type="term" value="P:DNA integration"/>
    <property type="evidence" value="ECO:0007669"/>
    <property type="project" value="UniProtKB-KW"/>
</dbReference>
<dbReference type="PANTHER" id="PTHR30349:SF81">
    <property type="entry name" value="TYROSINE RECOMBINASE XERC"/>
    <property type="match status" value="1"/>
</dbReference>
<dbReference type="PROSITE" id="PS51900">
    <property type="entry name" value="CB"/>
    <property type="match status" value="1"/>
</dbReference>
<dbReference type="RefSeq" id="WP_170067707.1">
    <property type="nucleotide sequence ID" value="NZ_PTJC01000006.1"/>
</dbReference>
<proteinExistence type="predicted"/>
<evidence type="ECO:0000256" key="3">
    <source>
        <dbReference type="ARBA" id="ARBA00023125"/>
    </source>
</evidence>
<evidence type="ECO:0000313" key="9">
    <source>
        <dbReference type="Proteomes" id="UP000237662"/>
    </source>
</evidence>
<dbReference type="Gene3D" id="1.10.443.10">
    <property type="entry name" value="Intergrase catalytic core"/>
    <property type="match status" value="1"/>
</dbReference>
<feature type="domain" description="Tyr recombinase" evidence="6">
    <location>
        <begin position="105"/>
        <end position="289"/>
    </location>
</feature>
<dbReference type="PROSITE" id="PS51898">
    <property type="entry name" value="TYR_RECOMBINASE"/>
    <property type="match status" value="1"/>
</dbReference>
<evidence type="ECO:0000313" key="8">
    <source>
        <dbReference type="EMBL" id="PPK85877.1"/>
    </source>
</evidence>
<dbReference type="Proteomes" id="UP000237662">
    <property type="component" value="Unassembled WGS sequence"/>
</dbReference>